<organism evidence="1 2">
    <name type="scientific">Allacma fusca</name>
    <dbReference type="NCBI Taxonomy" id="39272"/>
    <lineage>
        <taxon>Eukaryota</taxon>
        <taxon>Metazoa</taxon>
        <taxon>Ecdysozoa</taxon>
        <taxon>Arthropoda</taxon>
        <taxon>Hexapoda</taxon>
        <taxon>Collembola</taxon>
        <taxon>Symphypleona</taxon>
        <taxon>Sminthuridae</taxon>
        <taxon>Allacma</taxon>
    </lineage>
</organism>
<comment type="caution">
    <text evidence="1">The sequence shown here is derived from an EMBL/GenBank/DDBJ whole genome shotgun (WGS) entry which is preliminary data.</text>
</comment>
<keyword evidence="2" id="KW-1185">Reference proteome</keyword>
<dbReference type="Proteomes" id="UP000708208">
    <property type="component" value="Unassembled WGS sequence"/>
</dbReference>
<reference evidence="1" key="1">
    <citation type="submission" date="2021-06" db="EMBL/GenBank/DDBJ databases">
        <authorList>
            <person name="Hodson N. C."/>
            <person name="Mongue J. A."/>
            <person name="Jaron S. K."/>
        </authorList>
    </citation>
    <scope>NUCLEOTIDE SEQUENCE</scope>
</reference>
<sequence length="18" mass="2084">QVQHENSHTKSITSMSNR</sequence>
<feature type="non-terminal residue" evidence="1">
    <location>
        <position position="1"/>
    </location>
</feature>
<proteinExistence type="predicted"/>
<name>A0A8J2KRU9_9HEXA</name>
<evidence type="ECO:0000313" key="1">
    <source>
        <dbReference type="EMBL" id="CAG7817764.1"/>
    </source>
</evidence>
<accession>A0A8J2KRU9</accession>
<gene>
    <name evidence="1" type="ORF">AFUS01_LOCUS28311</name>
</gene>
<evidence type="ECO:0000313" key="2">
    <source>
        <dbReference type="Proteomes" id="UP000708208"/>
    </source>
</evidence>
<protein>
    <submittedName>
        <fullName evidence="1">Uncharacterized protein</fullName>
    </submittedName>
</protein>
<dbReference type="AlphaFoldDB" id="A0A8J2KRU9"/>
<dbReference type="EMBL" id="CAJVCH010402862">
    <property type="protein sequence ID" value="CAG7817764.1"/>
    <property type="molecule type" value="Genomic_DNA"/>
</dbReference>